<organism evidence="5 6">
    <name type="scientific">Reinekea marina</name>
    <dbReference type="NCBI Taxonomy" id="1310421"/>
    <lineage>
        <taxon>Bacteria</taxon>
        <taxon>Pseudomonadati</taxon>
        <taxon>Pseudomonadota</taxon>
        <taxon>Gammaproteobacteria</taxon>
        <taxon>Oceanospirillales</taxon>
        <taxon>Saccharospirillaceae</taxon>
        <taxon>Reinekea</taxon>
    </lineage>
</organism>
<dbReference type="PROSITE" id="PS01124">
    <property type="entry name" value="HTH_ARAC_FAMILY_2"/>
    <property type="match status" value="1"/>
</dbReference>
<dbReference type="Proteomes" id="UP001595710">
    <property type="component" value="Unassembled WGS sequence"/>
</dbReference>
<keyword evidence="2" id="KW-0238">DNA-binding</keyword>
<dbReference type="SUPFAM" id="SSF46689">
    <property type="entry name" value="Homeodomain-like"/>
    <property type="match status" value="1"/>
</dbReference>
<comment type="caution">
    <text evidence="5">The sequence shown here is derived from an EMBL/GenBank/DDBJ whole genome shotgun (WGS) entry which is preliminary data.</text>
</comment>
<protein>
    <submittedName>
        <fullName evidence="5">Helix-turn-helix domain-containing protein</fullName>
    </submittedName>
</protein>
<dbReference type="InterPro" id="IPR009057">
    <property type="entry name" value="Homeodomain-like_sf"/>
</dbReference>
<dbReference type="RefSeq" id="WP_377363301.1">
    <property type="nucleotide sequence ID" value="NZ_JBHRYN010000020.1"/>
</dbReference>
<accession>A0ABV7WUH1</accession>
<dbReference type="Pfam" id="PF20240">
    <property type="entry name" value="DUF6597"/>
    <property type="match status" value="1"/>
</dbReference>
<dbReference type="SMART" id="SM00342">
    <property type="entry name" value="HTH_ARAC"/>
    <property type="match status" value="1"/>
</dbReference>
<keyword evidence="3" id="KW-0804">Transcription</keyword>
<dbReference type="InterPro" id="IPR050204">
    <property type="entry name" value="AraC_XylS_family_regulators"/>
</dbReference>
<gene>
    <name evidence="5" type="ORF">ACFOND_13855</name>
</gene>
<dbReference type="InterPro" id="IPR046532">
    <property type="entry name" value="DUF6597"/>
</dbReference>
<dbReference type="EMBL" id="JBHRYN010000020">
    <property type="protein sequence ID" value="MFC3702722.1"/>
    <property type="molecule type" value="Genomic_DNA"/>
</dbReference>
<evidence type="ECO:0000256" key="2">
    <source>
        <dbReference type="ARBA" id="ARBA00023125"/>
    </source>
</evidence>
<proteinExistence type="predicted"/>
<feature type="domain" description="HTH araC/xylS-type" evidence="4">
    <location>
        <begin position="139"/>
        <end position="252"/>
    </location>
</feature>
<keyword evidence="1" id="KW-0805">Transcription regulation</keyword>
<dbReference type="Pfam" id="PF12833">
    <property type="entry name" value="HTH_18"/>
    <property type="match status" value="1"/>
</dbReference>
<name>A0ABV7WUH1_9GAMM</name>
<reference evidence="6" key="1">
    <citation type="journal article" date="2019" name="Int. J. Syst. Evol. Microbiol.">
        <title>The Global Catalogue of Microorganisms (GCM) 10K type strain sequencing project: providing services to taxonomists for standard genome sequencing and annotation.</title>
        <authorList>
            <consortium name="The Broad Institute Genomics Platform"/>
            <consortium name="The Broad Institute Genome Sequencing Center for Infectious Disease"/>
            <person name="Wu L."/>
            <person name="Ma J."/>
        </authorList>
    </citation>
    <scope>NUCLEOTIDE SEQUENCE [LARGE SCALE GENOMIC DNA]</scope>
    <source>
        <strain evidence="6">CECT 8288</strain>
    </source>
</reference>
<evidence type="ECO:0000256" key="1">
    <source>
        <dbReference type="ARBA" id="ARBA00023015"/>
    </source>
</evidence>
<evidence type="ECO:0000256" key="3">
    <source>
        <dbReference type="ARBA" id="ARBA00023163"/>
    </source>
</evidence>
<evidence type="ECO:0000259" key="4">
    <source>
        <dbReference type="PROSITE" id="PS01124"/>
    </source>
</evidence>
<evidence type="ECO:0000313" key="6">
    <source>
        <dbReference type="Proteomes" id="UP001595710"/>
    </source>
</evidence>
<sequence>MIHSIIQPCIELRGIVSHFWTGSWESILSKPNNTHYIIANRLTEITFAFNNTKPNADLVFSSIQGHTYLPRTAVVSEYNHLIGVTFNSYALNRVFDTQALDLSNEFISVDTFLGSKGKTLNEMIASPNTTEKRIKILSDFILSMLNERFSNDRLILNSINKIDLSLGTLRIEDLAKKYHLSEKQFGRRFKAFTGFSPKIFSRIVRFEASIANQINSDSLTDLAQKTGYFDQAHFNNEFKSLTGFSPKNFWKLKD</sequence>
<dbReference type="InterPro" id="IPR018060">
    <property type="entry name" value="HTH_AraC"/>
</dbReference>
<evidence type="ECO:0000313" key="5">
    <source>
        <dbReference type="EMBL" id="MFC3702722.1"/>
    </source>
</evidence>
<keyword evidence="6" id="KW-1185">Reference proteome</keyword>
<dbReference type="Gene3D" id="1.10.10.60">
    <property type="entry name" value="Homeodomain-like"/>
    <property type="match status" value="1"/>
</dbReference>
<dbReference type="PANTHER" id="PTHR46796:SF13">
    <property type="entry name" value="HTH-TYPE TRANSCRIPTIONAL ACTIVATOR RHAS"/>
    <property type="match status" value="1"/>
</dbReference>
<dbReference type="PANTHER" id="PTHR46796">
    <property type="entry name" value="HTH-TYPE TRANSCRIPTIONAL ACTIVATOR RHAS-RELATED"/>
    <property type="match status" value="1"/>
</dbReference>